<dbReference type="InterPro" id="IPR050668">
    <property type="entry name" value="Cytochrome_b5"/>
</dbReference>
<evidence type="ECO:0000256" key="1">
    <source>
        <dbReference type="ARBA" id="ARBA00022617"/>
    </source>
</evidence>
<proteinExistence type="inferred from homology"/>
<dbReference type="GO" id="GO:0016020">
    <property type="term" value="C:membrane"/>
    <property type="evidence" value="ECO:0000318"/>
    <property type="project" value="GO_Central"/>
</dbReference>
<keyword evidence="12" id="KW-1185">Reference proteome</keyword>
<gene>
    <name evidence="11" type="ORF">DICPUDRAFT_77028</name>
</gene>
<name>F0ZFE0_DICPU</name>
<evidence type="ECO:0000313" key="11">
    <source>
        <dbReference type="EMBL" id="EGC37317.1"/>
    </source>
</evidence>
<dbReference type="SMART" id="SM01117">
    <property type="entry name" value="Cyt-b5"/>
    <property type="match status" value="1"/>
</dbReference>
<evidence type="ECO:0000256" key="4">
    <source>
        <dbReference type="ARBA" id="ARBA00023004"/>
    </source>
</evidence>
<dbReference type="GO" id="GO:0051537">
    <property type="term" value="F:2 iron, 2 sulfur cluster binding"/>
    <property type="evidence" value="ECO:0007669"/>
    <property type="project" value="UniProtKB-KW"/>
</dbReference>
<dbReference type="PROSITE" id="PS50255">
    <property type="entry name" value="CYTOCHROME_B5_2"/>
    <property type="match status" value="1"/>
</dbReference>
<dbReference type="EMBL" id="GL871002">
    <property type="protein sequence ID" value="EGC37317.1"/>
    <property type="molecule type" value="Genomic_DNA"/>
</dbReference>
<comment type="cofactor">
    <cofactor evidence="6">
        <name>[2Fe-2S] cluster</name>
        <dbReference type="ChEBI" id="CHEBI:190135"/>
    </cofactor>
</comment>
<dbReference type="STRING" id="5786.F0ZFE0"/>
<keyword evidence="3 8" id="KW-0479">Metal-binding</keyword>
<organism evidence="11 12">
    <name type="scientific">Dictyostelium purpureum</name>
    <name type="common">Slime mold</name>
    <dbReference type="NCBI Taxonomy" id="5786"/>
    <lineage>
        <taxon>Eukaryota</taxon>
        <taxon>Amoebozoa</taxon>
        <taxon>Evosea</taxon>
        <taxon>Eumycetozoa</taxon>
        <taxon>Dictyostelia</taxon>
        <taxon>Dictyosteliales</taxon>
        <taxon>Dictyosteliaceae</taxon>
        <taxon>Dictyostelium</taxon>
    </lineage>
</organism>
<dbReference type="Pfam" id="PF00173">
    <property type="entry name" value="Cyt-b5"/>
    <property type="match status" value="1"/>
</dbReference>
<dbReference type="SMART" id="SM00704">
    <property type="entry name" value="ZnF_CDGSH"/>
    <property type="match status" value="1"/>
</dbReference>
<keyword evidence="2" id="KW-0001">2Fe-2S</keyword>
<dbReference type="AlphaFoldDB" id="F0ZFE0"/>
<dbReference type="PANTHER" id="PTHR19359:SF155">
    <property type="entry name" value="CYTOCHROME B5 HEME-BINDING DOMAIN-CONTAINING PROTEIN"/>
    <property type="match status" value="1"/>
</dbReference>
<evidence type="ECO:0000256" key="5">
    <source>
        <dbReference type="ARBA" id="ARBA00023014"/>
    </source>
</evidence>
<dbReference type="Gene3D" id="3.10.120.10">
    <property type="entry name" value="Cytochrome b5-like heme/steroid binding domain"/>
    <property type="match status" value="1"/>
</dbReference>
<feature type="domain" description="Cytochrome b5 heme-binding" evidence="10">
    <location>
        <begin position="205"/>
        <end position="280"/>
    </location>
</feature>
<keyword evidence="1 8" id="KW-0349">Heme</keyword>
<dbReference type="PROSITE" id="PS00191">
    <property type="entry name" value="CYTOCHROME_B5_1"/>
    <property type="match status" value="1"/>
</dbReference>
<dbReference type="PANTHER" id="PTHR19359">
    <property type="entry name" value="CYTOCHROME B5"/>
    <property type="match status" value="1"/>
</dbReference>
<evidence type="ECO:0000256" key="2">
    <source>
        <dbReference type="ARBA" id="ARBA00022714"/>
    </source>
</evidence>
<dbReference type="VEuPathDB" id="AmoebaDB:DICPUDRAFT_77028"/>
<comment type="similarity">
    <text evidence="7 8">Belongs to the cytochrome b5 family.</text>
</comment>
<dbReference type="RefSeq" id="XP_003286131.1">
    <property type="nucleotide sequence ID" value="XM_003286083.1"/>
</dbReference>
<dbReference type="OMA" id="DSCWMII"/>
<dbReference type="GeneID" id="10500003"/>
<dbReference type="Proteomes" id="UP000001064">
    <property type="component" value="Unassembled WGS sequence"/>
</dbReference>
<reference evidence="12" key="1">
    <citation type="journal article" date="2011" name="Genome Biol.">
        <title>Comparative genomics of the social amoebae Dictyostelium discoideum and Dictyostelium purpureum.</title>
        <authorList>
            <consortium name="US DOE Joint Genome Institute (JGI-PGF)"/>
            <person name="Sucgang R."/>
            <person name="Kuo A."/>
            <person name="Tian X."/>
            <person name="Salerno W."/>
            <person name="Parikh A."/>
            <person name="Feasley C.L."/>
            <person name="Dalin E."/>
            <person name="Tu H."/>
            <person name="Huang E."/>
            <person name="Barry K."/>
            <person name="Lindquist E."/>
            <person name="Shapiro H."/>
            <person name="Bruce D."/>
            <person name="Schmutz J."/>
            <person name="Salamov A."/>
            <person name="Fey P."/>
            <person name="Gaudet P."/>
            <person name="Anjard C."/>
            <person name="Babu M.M."/>
            <person name="Basu S."/>
            <person name="Bushmanova Y."/>
            <person name="van der Wel H."/>
            <person name="Katoh-Kurasawa M."/>
            <person name="Dinh C."/>
            <person name="Coutinho P.M."/>
            <person name="Saito T."/>
            <person name="Elias M."/>
            <person name="Schaap P."/>
            <person name="Kay R.R."/>
            <person name="Henrissat B."/>
            <person name="Eichinger L."/>
            <person name="Rivero F."/>
            <person name="Putnam N.H."/>
            <person name="West C.M."/>
            <person name="Loomis W.F."/>
            <person name="Chisholm R.L."/>
            <person name="Shaulsky G."/>
            <person name="Strassmann J.E."/>
            <person name="Queller D.C."/>
            <person name="Kuspa A."/>
            <person name="Grigoriev I.V."/>
        </authorList>
    </citation>
    <scope>NUCLEOTIDE SEQUENCE [LARGE SCALE GENOMIC DNA]</scope>
    <source>
        <strain evidence="12">QSDP1</strain>
    </source>
</reference>
<dbReference type="GO" id="GO:0046872">
    <property type="term" value="F:metal ion binding"/>
    <property type="evidence" value="ECO:0007669"/>
    <property type="project" value="UniProtKB-UniRule"/>
</dbReference>
<evidence type="ECO:0000259" key="10">
    <source>
        <dbReference type="PROSITE" id="PS50255"/>
    </source>
</evidence>
<dbReference type="GO" id="GO:0005737">
    <property type="term" value="C:cytoplasm"/>
    <property type="evidence" value="ECO:0007669"/>
    <property type="project" value="UniProtKB-ARBA"/>
</dbReference>
<dbReference type="eggNOG" id="KOG0537">
    <property type="taxonomic scope" value="Eukaryota"/>
</dbReference>
<dbReference type="InterPro" id="IPR018967">
    <property type="entry name" value="FeS-contain_CDGSH-typ"/>
</dbReference>
<evidence type="ECO:0000256" key="9">
    <source>
        <dbReference type="SAM" id="MobiDB-lite"/>
    </source>
</evidence>
<dbReference type="InterPro" id="IPR036400">
    <property type="entry name" value="Cyt_B5-like_heme/steroid_sf"/>
</dbReference>
<dbReference type="InterPro" id="IPR042216">
    <property type="entry name" value="MitoNEET_CISD"/>
</dbReference>
<dbReference type="GO" id="GO:0020037">
    <property type="term" value="F:heme binding"/>
    <property type="evidence" value="ECO:0000318"/>
    <property type="project" value="GO_Central"/>
</dbReference>
<evidence type="ECO:0000256" key="6">
    <source>
        <dbReference type="ARBA" id="ARBA00034078"/>
    </source>
</evidence>
<feature type="compositionally biased region" description="Low complexity" evidence="9">
    <location>
        <begin position="173"/>
        <end position="190"/>
    </location>
</feature>
<sequence length="294" mass="32924">MIENSPSSIKQSPILVPTSCSSCCCNSIKDIEDTVVTSKNSNSNNNGLKNSSDRKIIIEQKVSKDQPLAGVLNNISNSLHMISNDQLPQAKKLLENLEKESSSPKSNNKSTTKLVCVCQQSSNLPFCDSSHIKFNKETNSNIQPIYLTLDNNSNIENNNNNNNNNIENNKKQPQLVKKQPVQQKQQQPIIPKHKPGKLNDPVNQQNYFSLEEISTHNSLESCWMIIQNKVYDITAYIDKHPGGKNALLRFAGKDGTDNVQFHSAKMLQILNNCYFIGHVQKDQQTVEPSRCSIS</sequence>
<dbReference type="KEGG" id="dpp:DICPUDRAFT_77028"/>
<keyword evidence="4 8" id="KW-0408">Iron</keyword>
<accession>F0ZFE0</accession>
<dbReference type="Gene3D" id="3.40.5.90">
    <property type="entry name" value="CDGSH iron-sulfur domain, mitoNEET-type"/>
    <property type="match status" value="1"/>
</dbReference>
<dbReference type="FunCoup" id="F0ZFE0">
    <property type="interactions" value="28"/>
</dbReference>
<evidence type="ECO:0000256" key="8">
    <source>
        <dbReference type="RuleBase" id="RU362121"/>
    </source>
</evidence>
<feature type="region of interest" description="Disordered" evidence="9">
    <location>
        <begin position="173"/>
        <end position="200"/>
    </location>
</feature>
<protein>
    <recommendedName>
        <fullName evidence="10">Cytochrome b5 heme-binding domain-containing protein</fullName>
    </recommendedName>
</protein>
<dbReference type="InterPro" id="IPR018506">
    <property type="entry name" value="Cyt_B5_heme-BS"/>
</dbReference>
<evidence type="ECO:0000256" key="7">
    <source>
        <dbReference type="ARBA" id="ARBA00038168"/>
    </source>
</evidence>
<evidence type="ECO:0000313" key="12">
    <source>
        <dbReference type="Proteomes" id="UP000001064"/>
    </source>
</evidence>
<evidence type="ECO:0000256" key="3">
    <source>
        <dbReference type="ARBA" id="ARBA00022723"/>
    </source>
</evidence>
<keyword evidence="5" id="KW-0411">Iron-sulfur</keyword>
<dbReference type="SUPFAM" id="SSF55856">
    <property type="entry name" value="Cytochrome b5-like heme/steroid binding domain"/>
    <property type="match status" value="1"/>
</dbReference>
<dbReference type="OrthoDB" id="260519at2759"/>
<dbReference type="InterPro" id="IPR001199">
    <property type="entry name" value="Cyt_B5-like_heme/steroid-bd"/>
</dbReference>
<dbReference type="InParanoid" id="F0ZFE0"/>